<dbReference type="eggNOG" id="COG2226">
    <property type="taxonomic scope" value="Bacteria"/>
</dbReference>
<dbReference type="PANTHER" id="PTHR43591:SF24">
    <property type="entry name" value="2-METHOXY-6-POLYPRENYL-1,4-BENZOQUINOL METHYLASE, MITOCHONDRIAL"/>
    <property type="match status" value="1"/>
</dbReference>
<name>A0A024QEB3_9BACI</name>
<gene>
    <name evidence="2" type="primary">ycgJ_2</name>
    <name evidence="2" type="ORF">BN990_02840</name>
</gene>
<dbReference type="SUPFAM" id="SSF53335">
    <property type="entry name" value="S-adenosyl-L-methionine-dependent methyltransferases"/>
    <property type="match status" value="1"/>
</dbReference>
<keyword evidence="2" id="KW-0489">Methyltransferase</keyword>
<feature type="domain" description="Methyltransferase type 11" evidence="1">
    <location>
        <begin position="44"/>
        <end position="141"/>
    </location>
</feature>
<sequence length="195" mass="21870">MNHKNHSKPFSNIVYDLDNPKRRESFPPERLLDMLPIKRTDTILDVGAGTGYLTIPAANLVDGQVYALDINPKMLELIKTKTEKDTIENVHTIRGTIDNIPLADASIDIVLASIVLHEVQPLSNALQQIKQVLREDGYFVCVEFEEKEFSPNGPPRISSSDMEQALINAGFHITEKFSPNELLYIIIAKTPFKAT</sequence>
<dbReference type="Pfam" id="PF08241">
    <property type="entry name" value="Methyltransf_11"/>
    <property type="match status" value="1"/>
</dbReference>
<evidence type="ECO:0000259" key="1">
    <source>
        <dbReference type="Pfam" id="PF08241"/>
    </source>
</evidence>
<dbReference type="Gene3D" id="3.40.50.150">
    <property type="entry name" value="Vaccinia Virus protein VP39"/>
    <property type="match status" value="1"/>
</dbReference>
<evidence type="ECO:0000313" key="3">
    <source>
        <dbReference type="Proteomes" id="UP000028875"/>
    </source>
</evidence>
<dbReference type="EMBL" id="CCDP010000002">
    <property type="protein sequence ID" value="CDQ40515.1"/>
    <property type="molecule type" value="Genomic_DNA"/>
</dbReference>
<evidence type="ECO:0000313" key="2">
    <source>
        <dbReference type="EMBL" id="CDQ40515.1"/>
    </source>
</evidence>
<protein>
    <submittedName>
        <fullName evidence="2">Putative methyltransferase YcgJ</fullName>
    </submittedName>
</protein>
<dbReference type="GO" id="GO:0008757">
    <property type="term" value="F:S-adenosylmethionine-dependent methyltransferase activity"/>
    <property type="evidence" value="ECO:0007669"/>
    <property type="project" value="InterPro"/>
</dbReference>
<dbReference type="PANTHER" id="PTHR43591">
    <property type="entry name" value="METHYLTRANSFERASE"/>
    <property type="match status" value="1"/>
</dbReference>
<proteinExistence type="predicted"/>
<dbReference type="AlphaFoldDB" id="A0A024QEB3"/>
<keyword evidence="3" id="KW-1185">Reference proteome</keyword>
<reference evidence="3" key="2">
    <citation type="submission" date="2014-05" db="EMBL/GenBank/DDBJ databases">
        <title>Draft genome sequence of Virgibacillus massiliensis Vm-5.</title>
        <authorList>
            <person name="Khelaifia S."/>
            <person name="Croce O."/>
            <person name="Lagier J.C."/>
            <person name="Raoult D."/>
        </authorList>
    </citation>
    <scope>NUCLEOTIDE SEQUENCE [LARGE SCALE GENOMIC DNA]</scope>
    <source>
        <strain evidence="3">Vm-5</strain>
    </source>
</reference>
<dbReference type="STRING" id="1462526.BN990_02840"/>
<organism evidence="2 3">
    <name type="scientific">Virgibacillus massiliensis</name>
    <dbReference type="NCBI Taxonomy" id="1462526"/>
    <lineage>
        <taxon>Bacteria</taxon>
        <taxon>Bacillati</taxon>
        <taxon>Bacillota</taxon>
        <taxon>Bacilli</taxon>
        <taxon>Bacillales</taxon>
        <taxon>Bacillaceae</taxon>
        <taxon>Virgibacillus</taxon>
    </lineage>
</organism>
<dbReference type="GO" id="GO:0032259">
    <property type="term" value="P:methylation"/>
    <property type="evidence" value="ECO:0007669"/>
    <property type="project" value="UniProtKB-KW"/>
</dbReference>
<dbReference type="RefSeq" id="WP_038245560.1">
    <property type="nucleotide sequence ID" value="NZ_BNER01000011.1"/>
</dbReference>
<dbReference type="OrthoDB" id="9784101at2"/>
<dbReference type="Proteomes" id="UP000028875">
    <property type="component" value="Unassembled WGS sequence"/>
</dbReference>
<comment type="caution">
    <text evidence="2">The sequence shown here is derived from an EMBL/GenBank/DDBJ whole genome shotgun (WGS) entry which is preliminary data.</text>
</comment>
<accession>A0A024QEB3</accession>
<keyword evidence="2" id="KW-0808">Transferase</keyword>
<reference evidence="2 3" key="1">
    <citation type="submission" date="2014-03" db="EMBL/GenBank/DDBJ databases">
        <authorList>
            <person name="Urmite Genomes U."/>
        </authorList>
    </citation>
    <scope>NUCLEOTIDE SEQUENCE [LARGE SCALE GENOMIC DNA]</scope>
    <source>
        <strain evidence="2 3">Vm-5</strain>
    </source>
</reference>
<dbReference type="InterPro" id="IPR029063">
    <property type="entry name" value="SAM-dependent_MTases_sf"/>
</dbReference>
<dbReference type="CDD" id="cd02440">
    <property type="entry name" value="AdoMet_MTases"/>
    <property type="match status" value="1"/>
</dbReference>
<dbReference type="InterPro" id="IPR013216">
    <property type="entry name" value="Methyltransf_11"/>
</dbReference>